<evidence type="ECO:0000256" key="5">
    <source>
        <dbReference type="ARBA" id="ARBA00022970"/>
    </source>
</evidence>
<accession>A0A1J4KGC7</accession>
<dbReference type="PANTHER" id="PTHR22950">
    <property type="entry name" value="AMINO ACID TRANSPORTER"/>
    <property type="match status" value="1"/>
</dbReference>
<evidence type="ECO:0000256" key="7">
    <source>
        <dbReference type="ARBA" id="ARBA00023136"/>
    </source>
</evidence>
<feature type="transmembrane region" description="Helical" evidence="9">
    <location>
        <begin position="175"/>
        <end position="195"/>
    </location>
</feature>
<comment type="similarity">
    <text evidence="2">Belongs to the amino acid/polyamine transporter 2 family.</text>
</comment>
<evidence type="ECO:0000313" key="11">
    <source>
        <dbReference type="EMBL" id="OHT10433.1"/>
    </source>
</evidence>
<comment type="subcellular location">
    <subcellularLocation>
        <location evidence="1">Membrane</location>
        <topology evidence="1">Multi-pass membrane protein</topology>
    </subcellularLocation>
</comment>
<feature type="transmembrane region" description="Helical" evidence="9">
    <location>
        <begin position="130"/>
        <end position="154"/>
    </location>
</feature>
<keyword evidence="5" id="KW-0029">Amino-acid transport</keyword>
<keyword evidence="6 9" id="KW-1133">Transmembrane helix</keyword>
<dbReference type="GeneID" id="94836035"/>
<feature type="compositionally biased region" description="Low complexity" evidence="8">
    <location>
        <begin position="50"/>
        <end position="73"/>
    </location>
</feature>
<feature type="transmembrane region" description="Helical" evidence="9">
    <location>
        <begin position="241"/>
        <end position="264"/>
    </location>
</feature>
<keyword evidence="7 9" id="KW-0472">Membrane</keyword>
<feature type="transmembrane region" description="Helical" evidence="9">
    <location>
        <begin position="215"/>
        <end position="234"/>
    </location>
</feature>
<feature type="transmembrane region" description="Helical" evidence="9">
    <location>
        <begin position="320"/>
        <end position="340"/>
    </location>
</feature>
<evidence type="ECO:0000313" key="12">
    <source>
        <dbReference type="Proteomes" id="UP000179807"/>
    </source>
</evidence>
<feature type="compositionally biased region" description="Basic and acidic residues" evidence="8">
    <location>
        <begin position="13"/>
        <end position="28"/>
    </location>
</feature>
<evidence type="ECO:0000256" key="9">
    <source>
        <dbReference type="SAM" id="Phobius"/>
    </source>
</evidence>
<dbReference type="RefSeq" id="XP_068363569.1">
    <property type="nucleotide sequence ID" value="XM_068501331.1"/>
</dbReference>
<feature type="domain" description="Amino acid transporter transmembrane" evidence="10">
    <location>
        <begin position="103"/>
        <end position="485"/>
    </location>
</feature>
<dbReference type="Pfam" id="PF01490">
    <property type="entry name" value="Aa_trans"/>
    <property type="match status" value="1"/>
</dbReference>
<dbReference type="AlphaFoldDB" id="A0A1J4KGC7"/>
<feature type="transmembrane region" description="Helical" evidence="9">
    <location>
        <begin position="430"/>
        <end position="452"/>
    </location>
</feature>
<evidence type="ECO:0000259" key="10">
    <source>
        <dbReference type="Pfam" id="PF01490"/>
    </source>
</evidence>
<feature type="transmembrane region" description="Helical" evidence="9">
    <location>
        <begin position="407"/>
        <end position="424"/>
    </location>
</feature>
<dbReference type="EMBL" id="MLAK01000612">
    <property type="protein sequence ID" value="OHT10433.1"/>
    <property type="molecule type" value="Genomic_DNA"/>
</dbReference>
<dbReference type="OrthoDB" id="28208at2759"/>
<evidence type="ECO:0000256" key="4">
    <source>
        <dbReference type="ARBA" id="ARBA00022692"/>
    </source>
</evidence>
<protein>
    <submittedName>
        <fullName evidence="11">Transmembrane amino acid transporter protein</fullName>
    </submittedName>
</protein>
<comment type="caution">
    <text evidence="11">The sequence shown here is derived from an EMBL/GenBank/DDBJ whole genome shotgun (WGS) entry which is preliminary data.</text>
</comment>
<evidence type="ECO:0000256" key="3">
    <source>
        <dbReference type="ARBA" id="ARBA00022448"/>
    </source>
</evidence>
<feature type="transmembrane region" description="Helical" evidence="9">
    <location>
        <begin position="464"/>
        <end position="488"/>
    </location>
</feature>
<keyword evidence="3" id="KW-0813">Transport</keyword>
<dbReference type="GO" id="GO:0015179">
    <property type="term" value="F:L-amino acid transmembrane transporter activity"/>
    <property type="evidence" value="ECO:0007669"/>
    <property type="project" value="TreeGrafter"/>
</dbReference>
<gene>
    <name evidence="11" type="ORF">TRFO_20323</name>
</gene>
<evidence type="ECO:0000256" key="8">
    <source>
        <dbReference type="SAM" id="MobiDB-lite"/>
    </source>
</evidence>
<evidence type="ECO:0000256" key="1">
    <source>
        <dbReference type="ARBA" id="ARBA00004141"/>
    </source>
</evidence>
<name>A0A1J4KGC7_9EUKA</name>
<dbReference type="Proteomes" id="UP000179807">
    <property type="component" value="Unassembled WGS sequence"/>
</dbReference>
<feature type="transmembrane region" description="Helical" evidence="9">
    <location>
        <begin position="360"/>
        <end position="380"/>
    </location>
</feature>
<reference evidence="11" key="1">
    <citation type="submission" date="2016-10" db="EMBL/GenBank/DDBJ databases">
        <authorList>
            <person name="Benchimol M."/>
            <person name="Almeida L.G."/>
            <person name="Vasconcelos A.T."/>
            <person name="Perreira-Neves A."/>
            <person name="Rosa I.A."/>
            <person name="Tasca T."/>
            <person name="Bogo M.R."/>
            <person name="de Souza W."/>
        </authorList>
    </citation>
    <scope>NUCLEOTIDE SEQUENCE [LARGE SCALE GENOMIC DNA]</scope>
    <source>
        <strain evidence="11">K</strain>
    </source>
</reference>
<dbReference type="PANTHER" id="PTHR22950:SF458">
    <property type="entry name" value="SODIUM-COUPLED NEUTRAL AMINO ACID TRANSPORTER 11-RELATED"/>
    <property type="match status" value="1"/>
</dbReference>
<keyword evidence="4 9" id="KW-0812">Transmembrane</keyword>
<organism evidence="11 12">
    <name type="scientific">Tritrichomonas foetus</name>
    <dbReference type="NCBI Taxonomy" id="1144522"/>
    <lineage>
        <taxon>Eukaryota</taxon>
        <taxon>Metamonada</taxon>
        <taxon>Parabasalia</taxon>
        <taxon>Tritrichomonadida</taxon>
        <taxon>Tritrichomonadidae</taxon>
        <taxon>Tritrichomonas</taxon>
    </lineage>
</organism>
<feature type="region of interest" description="Disordered" evidence="8">
    <location>
        <begin position="1"/>
        <end position="91"/>
    </location>
</feature>
<feature type="transmembrane region" description="Helical" evidence="9">
    <location>
        <begin position="284"/>
        <end position="308"/>
    </location>
</feature>
<feature type="transmembrane region" description="Helical" evidence="9">
    <location>
        <begin position="107"/>
        <end position="124"/>
    </location>
</feature>
<dbReference type="GO" id="GO:0016020">
    <property type="term" value="C:membrane"/>
    <property type="evidence" value="ECO:0007669"/>
    <property type="project" value="UniProtKB-SubCell"/>
</dbReference>
<evidence type="ECO:0000256" key="6">
    <source>
        <dbReference type="ARBA" id="ARBA00022989"/>
    </source>
</evidence>
<proteinExistence type="inferred from homology"/>
<dbReference type="InterPro" id="IPR013057">
    <property type="entry name" value="AA_transpt_TM"/>
</dbReference>
<feature type="compositionally biased region" description="Basic and acidic residues" evidence="8">
    <location>
        <begin position="79"/>
        <end position="89"/>
    </location>
</feature>
<sequence>MSKEIPLEAIDSSSHDTESNPNDSRENINKIPVGKDGLPIDVIETDKGKSSSSSSGSSKSKSSKSSSSSGSSSKQRHHSQSETSKRSNVDDESLVVRTRRFATIMNLLNSMLGAGILSVPSTFVNTGLSVSIILSILMCAISFACTLLVVQLSFDTNTIGLGDLTFTILGRVGTIILTILNVIFLMTAMVAYLILGGDMITSWFELGGIDVTSKTYHAIVILVYSIVLPVILTIPRDISFLKYFSTATVISIIFFMISLIYKASDYSIKNGGINPTCHPGKIDFTLFSSLAVYGLSYALPAVVLPAIRMYNPELKKRKRVILYAIVLCFILITVPGITGYVIFGDKTDGNILKNFDPNDVLMIICRCCFFVVVSCAYPMLSQSVMSMWAQLIFKHELHSDLPTMKRTVVFLLNNLIPMALAMFLPTAKPILTIGGAFGGCIVDFVLPSIMYVKFHKGEQKWWSYKFILCYLCGLFGLVTGGIATYQAVVDAINSLK</sequence>
<dbReference type="VEuPathDB" id="TrichDB:TRFO_20323"/>
<keyword evidence="12" id="KW-1185">Reference proteome</keyword>
<evidence type="ECO:0000256" key="2">
    <source>
        <dbReference type="ARBA" id="ARBA00008066"/>
    </source>
</evidence>